<feature type="transmembrane region" description="Helical" evidence="6">
    <location>
        <begin position="40"/>
        <end position="64"/>
    </location>
</feature>
<keyword evidence="5 6" id="KW-0472">Membrane</keyword>
<comment type="subcellular location">
    <subcellularLocation>
        <location evidence="1">Cell membrane</location>
        <topology evidence="1">Multi-pass membrane protein</topology>
    </subcellularLocation>
</comment>
<proteinExistence type="predicted"/>
<feature type="transmembrane region" description="Helical" evidence="6">
    <location>
        <begin position="12"/>
        <end position="28"/>
    </location>
</feature>
<dbReference type="EMBL" id="JAFIDN010000002">
    <property type="protein sequence ID" value="MBP3191628.1"/>
    <property type="molecule type" value="Genomic_DNA"/>
</dbReference>
<evidence type="ECO:0000256" key="6">
    <source>
        <dbReference type="SAM" id="Phobius"/>
    </source>
</evidence>
<dbReference type="RefSeq" id="WP_210510295.1">
    <property type="nucleotide sequence ID" value="NZ_JAFIDN010000002.1"/>
</dbReference>
<feature type="transmembrane region" description="Helical" evidence="6">
    <location>
        <begin position="224"/>
        <end position="242"/>
    </location>
</feature>
<feature type="transmembrane region" description="Helical" evidence="6">
    <location>
        <begin position="200"/>
        <end position="218"/>
    </location>
</feature>
<feature type="transmembrane region" description="Helical" evidence="6">
    <location>
        <begin position="146"/>
        <end position="166"/>
    </location>
</feature>
<dbReference type="GO" id="GO:0005886">
    <property type="term" value="C:plasma membrane"/>
    <property type="evidence" value="ECO:0007669"/>
    <property type="project" value="UniProtKB-SubCell"/>
</dbReference>
<evidence type="ECO:0000313" key="8">
    <source>
        <dbReference type="Proteomes" id="UP000673975"/>
    </source>
</evidence>
<feature type="transmembrane region" description="Helical" evidence="6">
    <location>
        <begin position="279"/>
        <end position="300"/>
    </location>
</feature>
<keyword evidence="8" id="KW-1185">Reference proteome</keyword>
<reference evidence="7" key="1">
    <citation type="submission" date="2021-02" db="EMBL/GenBank/DDBJ databases">
        <title>Natronogracilivirga saccharolytica gen. nov. sp. nov. a new anaerobic, haloalkiliphilic carbohydrate-fermenting bacterium from soda lake and proposing of Cyclonatronumiaceae fam. nov. in the phylum Balneolaeota.</title>
        <authorList>
            <person name="Zhilina T.N."/>
            <person name="Sorokin D.Y."/>
            <person name="Zavarzina D.G."/>
            <person name="Toshchakov S.V."/>
            <person name="Kublanov I.V."/>
        </authorList>
    </citation>
    <scope>NUCLEOTIDE SEQUENCE</scope>
    <source>
        <strain evidence="7">Z-1702</strain>
    </source>
</reference>
<accession>A0A8J7RK51</accession>
<keyword evidence="2" id="KW-1003">Cell membrane</keyword>
<evidence type="ECO:0000256" key="2">
    <source>
        <dbReference type="ARBA" id="ARBA00022475"/>
    </source>
</evidence>
<gene>
    <name evidence="7" type="ORF">NATSA_03015</name>
</gene>
<keyword evidence="3 6" id="KW-0812">Transmembrane</keyword>
<sequence length="305" mass="34176">MRSFFSKHLSKIIIYGSLIFLLVGLYYADYLIKPKVHDYLFLFYSVLFLWAGFLIYSVCWGKVLGSEVTDIRNRTVMASAGLTIFGKYIPGRLWVLLGRSAYIEKHSDHKLGKLSLLSFKEQIISIWVGFLLGLIGYNLAGNFSAGGITGMLVLLGITPLIFSSYLPDIVNKVMTRVMKREVNITPLDWHMIRRVIPYSLLNWSIWGIGFYFLVQALVPHDVPLLTGLCFPLAANIGVLAFFAPGGIGIRETMIVIYLNQLGISVAEATTIALASRLWFLFGEAFLFVVGNAAHVARSLWRPIPD</sequence>
<evidence type="ECO:0000256" key="1">
    <source>
        <dbReference type="ARBA" id="ARBA00004651"/>
    </source>
</evidence>
<feature type="transmembrane region" description="Helical" evidence="6">
    <location>
        <begin position="123"/>
        <end position="140"/>
    </location>
</feature>
<evidence type="ECO:0000256" key="3">
    <source>
        <dbReference type="ARBA" id="ARBA00022692"/>
    </source>
</evidence>
<dbReference type="InterPro" id="IPR022791">
    <property type="entry name" value="L-PG_synthase/AglD"/>
</dbReference>
<dbReference type="Proteomes" id="UP000673975">
    <property type="component" value="Unassembled WGS sequence"/>
</dbReference>
<evidence type="ECO:0000256" key="5">
    <source>
        <dbReference type="ARBA" id="ARBA00023136"/>
    </source>
</evidence>
<name>A0A8J7RK51_9BACT</name>
<dbReference type="AlphaFoldDB" id="A0A8J7RK51"/>
<dbReference type="Pfam" id="PF03706">
    <property type="entry name" value="LPG_synthase_TM"/>
    <property type="match status" value="1"/>
</dbReference>
<keyword evidence="4 6" id="KW-1133">Transmembrane helix</keyword>
<evidence type="ECO:0000313" key="7">
    <source>
        <dbReference type="EMBL" id="MBP3191628.1"/>
    </source>
</evidence>
<protein>
    <submittedName>
        <fullName evidence="7">Flippase-like domain-containing protein</fullName>
    </submittedName>
</protein>
<evidence type="ECO:0000256" key="4">
    <source>
        <dbReference type="ARBA" id="ARBA00022989"/>
    </source>
</evidence>
<comment type="caution">
    <text evidence="7">The sequence shown here is derived from an EMBL/GenBank/DDBJ whole genome shotgun (WGS) entry which is preliminary data.</text>
</comment>
<organism evidence="7 8">
    <name type="scientific">Natronogracilivirga saccharolytica</name>
    <dbReference type="NCBI Taxonomy" id="2812953"/>
    <lineage>
        <taxon>Bacteria</taxon>
        <taxon>Pseudomonadati</taxon>
        <taxon>Balneolota</taxon>
        <taxon>Balneolia</taxon>
        <taxon>Balneolales</taxon>
        <taxon>Cyclonatronaceae</taxon>
        <taxon>Natronogracilivirga</taxon>
    </lineage>
</organism>